<gene>
    <name evidence="1" type="ORF">ATO8_09683</name>
</gene>
<reference evidence="1 2" key="1">
    <citation type="journal article" date="2014" name="Antonie Van Leeuwenhoek">
        <title>Roseivivax atlanticus sp. nov., isolated from surface seawater of the Atlantic Ocean.</title>
        <authorList>
            <person name="Li G."/>
            <person name="Lai Q."/>
            <person name="Liu X."/>
            <person name="Sun F."/>
            <person name="Shao Z."/>
        </authorList>
    </citation>
    <scope>NUCLEOTIDE SEQUENCE [LARGE SCALE GENOMIC DNA]</scope>
    <source>
        <strain evidence="1 2">22II-s10s</strain>
    </source>
</reference>
<dbReference type="AlphaFoldDB" id="W4HJB3"/>
<comment type="caution">
    <text evidence="1">The sequence shown here is derived from an EMBL/GenBank/DDBJ whole genome shotgun (WGS) entry which is preliminary data.</text>
</comment>
<dbReference type="eggNOG" id="ENOG5032F87">
    <property type="taxonomic scope" value="Bacteria"/>
</dbReference>
<keyword evidence="2" id="KW-1185">Reference proteome</keyword>
<protein>
    <recommendedName>
        <fullName evidence="3">Phasin domain-containing protein</fullName>
    </recommendedName>
</protein>
<evidence type="ECO:0000313" key="1">
    <source>
        <dbReference type="EMBL" id="ETW12804.1"/>
    </source>
</evidence>
<name>W4HJB3_9RHOB</name>
<dbReference type="STRING" id="1379903.ATO8_09683"/>
<sequence>MTPNKRQEVWMNEMSVTPKTEAGTAAKMPWAMSPEDWPGLRAAEAWMQIGSEAWTFWADRIRADVQTERELVHCTNPIDAQVVLMRHVHKMMEDYHREAGRLVEMLHTVPGAAAVLDE</sequence>
<evidence type="ECO:0008006" key="3">
    <source>
        <dbReference type="Google" id="ProtNLM"/>
    </source>
</evidence>
<dbReference type="Proteomes" id="UP000019063">
    <property type="component" value="Unassembled WGS sequence"/>
</dbReference>
<evidence type="ECO:0000313" key="2">
    <source>
        <dbReference type="Proteomes" id="UP000019063"/>
    </source>
</evidence>
<organism evidence="1 2">
    <name type="scientific">Roseivivax marinus</name>
    <dbReference type="NCBI Taxonomy" id="1379903"/>
    <lineage>
        <taxon>Bacteria</taxon>
        <taxon>Pseudomonadati</taxon>
        <taxon>Pseudomonadota</taxon>
        <taxon>Alphaproteobacteria</taxon>
        <taxon>Rhodobacterales</taxon>
        <taxon>Roseobacteraceae</taxon>
        <taxon>Roseivivax</taxon>
    </lineage>
</organism>
<accession>W4HJB3</accession>
<proteinExistence type="predicted"/>
<dbReference type="EMBL" id="AQQW01000005">
    <property type="protein sequence ID" value="ETW12804.1"/>
    <property type="molecule type" value="Genomic_DNA"/>
</dbReference>